<dbReference type="EMBL" id="UINC01098870">
    <property type="protein sequence ID" value="SVC57718.1"/>
    <property type="molecule type" value="Genomic_DNA"/>
</dbReference>
<proteinExistence type="predicted"/>
<protein>
    <submittedName>
        <fullName evidence="1">Uncharacterized protein</fullName>
    </submittedName>
</protein>
<organism evidence="1">
    <name type="scientific">marine metagenome</name>
    <dbReference type="NCBI Taxonomy" id="408172"/>
    <lineage>
        <taxon>unclassified sequences</taxon>
        <taxon>metagenomes</taxon>
        <taxon>ecological metagenomes</taxon>
    </lineage>
</organism>
<dbReference type="Gene3D" id="3.40.710.10">
    <property type="entry name" value="DD-peptidase/beta-lactamase superfamily"/>
    <property type="match status" value="1"/>
</dbReference>
<dbReference type="InterPro" id="IPR012338">
    <property type="entry name" value="Beta-lactam/transpept-like"/>
</dbReference>
<reference evidence="1" key="1">
    <citation type="submission" date="2018-05" db="EMBL/GenBank/DDBJ databases">
        <authorList>
            <person name="Lanie J.A."/>
            <person name="Ng W.-L."/>
            <person name="Kazmierczak K.M."/>
            <person name="Andrzejewski T.M."/>
            <person name="Davidsen T.M."/>
            <person name="Wayne K.J."/>
            <person name="Tettelin H."/>
            <person name="Glass J.I."/>
            <person name="Rusch D."/>
            <person name="Podicherti R."/>
            <person name="Tsui H.-C.T."/>
            <person name="Winkler M.E."/>
        </authorList>
    </citation>
    <scope>NUCLEOTIDE SEQUENCE</scope>
</reference>
<accession>A0A382NB03</accession>
<dbReference type="SUPFAM" id="SSF56601">
    <property type="entry name" value="beta-lactamase/transpeptidase-like"/>
    <property type="match status" value="1"/>
</dbReference>
<dbReference type="AlphaFoldDB" id="A0A382NB03"/>
<sequence>MKNLKDNLNNNIVSPESVGLDSRVLKNIGSYLEDYYINPGKLIGTITLVARKGEIAYLDSLGMMDREKKIPMKEDAIFRIYSMT</sequence>
<feature type="non-terminal residue" evidence="1">
    <location>
        <position position="84"/>
    </location>
</feature>
<gene>
    <name evidence="1" type="ORF">METZ01_LOCUS310572</name>
</gene>
<name>A0A382NB03_9ZZZZ</name>
<evidence type="ECO:0000313" key="1">
    <source>
        <dbReference type="EMBL" id="SVC57718.1"/>
    </source>
</evidence>